<proteinExistence type="predicted"/>
<evidence type="ECO:0000313" key="1">
    <source>
        <dbReference type="EMBL" id="SMG10185.1"/>
    </source>
</evidence>
<accession>A0A1X7I6Q0</accession>
<sequence length="403" mass="47322">MRYELQKFDDFVSNYLSSENNKQLSTSEFHQWKQTFIKEQERIQNAFMALAFSNNDDKIIERQIQLYQNKLILLSNELSKHIGSQVNTEENVVADNDLHSRLLIELLKCLTALLTFIEKHFTKYFCQDSIISASYFETSKSILLNKLIGIKEQSLKKKLDPKLLRIIHYHMKNYIDSPKGSSYRKFIYCKTFIAEIHNIVSSSLLGLKLEKQLIVNLIYLNFNVYAFYSYLGKRIIKHYQSKSTYQEQLICLKRFKKLIQQSQIKPDFEFNQGVESLKNTLSKWIEEEISFFKERRQLAIQFKEKSSRKNLPAKNTDKIYSNLSVAQLTYLMKLMANAKIFTPESLSHLVNFISYNFSTAGQKSLSRKSVRNKMYSIEANTIDNIQQLMEALIEQAESDKELL</sequence>
<keyword evidence="2" id="KW-1185">Reference proteome</keyword>
<dbReference type="OrthoDB" id="636834at2"/>
<dbReference type="RefSeq" id="WP_139827917.1">
    <property type="nucleotide sequence ID" value="NZ_FXAW01000001.1"/>
</dbReference>
<gene>
    <name evidence="1" type="ORF">SAMN05661096_00299</name>
</gene>
<dbReference type="EMBL" id="FXAW01000001">
    <property type="protein sequence ID" value="SMG10185.1"/>
    <property type="molecule type" value="Genomic_DNA"/>
</dbReference>
<protein>
    <submittedName>
        <fullName evidence="1">Uncharacterized protein</fullName>
    </submittedName>
</protein>
<evidence type="ECO:0000313" key="2">
    <source>
        <dbReference type="Proteomes" id="UP000193804"/>
    </source>
</evidence>
<name>A0A1X7I6Q0_9BACT</name>
<dbReference type="AlphaFoldDB" id="A0A1X7I6Q0"/>
<organism evidence="1 2">
    <name type="scientific">Marivirga sericea</name>
    <dbReference type="NCBI Taxonomy" id="1028"/>
    <lineage>
        <taxon>Bacteria</taxon>
        <taxon>Pseudomonadati</taxon>
        <taxon>Bacteroidota</taxon>
        <taxon>Cytophagia</taxon>
        <taxon>Cytophagales</taxon>
        <taxon>Marivirgaceae</taxon>
        <taxon>Marivirga</taxon>
    </lineage>
</organism>
<reference evidence="2" key="1">
    <citation type="submission" date="2017-04" db="EMBL/GenBank/DDBJ databases">
        <authorList>
            <person name="Varghese N."/>
            <person name="Submissions S."/>
        </authorList>
    </citation>
    <scope>NUCLEOTIDE SEQUENCE [LARGE SCALE GENOMIC DNA]</scope>
    <source>
        <strain evidence="2">DSM 4125</strain>
    </source>
</reference>
<dbReference type="Proteomes" id="UP000193804">
    <property type="component" value="Unassembled WGS sequence"/>
</dbReference>